<protein>
    <submittedName>
        <fullName evidence="3">DNA-binding transcriptional repressor MarR</fullName>
    </submittedName>
</protein>
<dbReference type="EMBL" id="LT906441">
    <property type="protein sequence ID" value="SNV38102.1"/>
    <property type="molecule type" value="Genomic_DNA"/>
</dbReference>
<dbReference type="PRINTS" id="PR00598">
    <property type="entry name" value="HTHMARR"/>
</dbReference>
<dbReference type="PROSITE" id="PS50995">
    <property type="entry name" value="HTH_MARR_2"/>
    <property type="match status" value="1"/>
</dbReference>
<dbReference type="Pfam" id="PF12802">
    <property type="entry name" value="MarR_2"/>
    <property type="match status" value="1"/>
</dbReference>
<evidence type="ECO:0000313" key="3">
    <source>
        <dbReference type="EMBL" id="SNV38102.1"/>
    </source>
</evidence>
<dbReference type="SUPFAM" id="SSF46785">
    <property type="entry name" value="Winged helix' DNA-binding domain"/>
    <property type="match status" value="1"/>
</dbReference>
<dbReference type="KEGG" id="cgrn:4412665_01636"/>
<dbReference type="InterPro" id="IPR000835">
    <property type="entry name" value="HTH_MarR-typ"/>
</dbReference>
<dbReference type="AlphaFoldDB" id="A0A239WUK0"/>
<evidence type="ECO:0000313" key="4">
    <source>
        <dbReference type="Proteomes" id="UP000215332"/>
    </source>
</evidence>
<dbReference type="GO" id="GO:0003677">
    <property type="term" value="F:DNA binding"/>
    <property type="evidence" value="ECO:0007669"/>
    <property type="project" value="UniProtKB-KW"/>
</dbReference>
<keyword evidence="3" id="KW-0238">DNA-binding</keyword>
<evidence type="ECO:0000259" key="2">
    <source>
        <dbReference type="PROSITE" id="PS50995"/>
    </source>
</evidence>
<accession>A0A239WUK0</accession>
<dbReference type="PANTHER" id="PTHR33164:SF99">
    <property type="entry name" value="MARR FAMILY REGULATORY PROTEIN"/>
    <property type="match status" value="1"/>
</dbReference>
<proteinExistence type="predicted"/>
<dbReference type="GO" id="GO:0006950">
    <property type="term" value="P:response to stress"/>
    <property type="evidence" value="ECO:0007669"/>
    <property type="project" value="TreeGrafter"/>
</dbReference>
<reference evidence="3 4" key="1">
    <citation type="submission" date="2017-06" db="EMBL/GenBank/DDBJ databases">
        <authorList>
            <consortium name="Pathogen Informatics"/>
        </authorList>
    </citation>
    <scope>NUCLEOTIDE SEQUENCE [LARGE SCALE GENOMIC DNA]</scope>
    <source>
        <strain evidence="3 4">NCTC11865</strain>
    </source>
</reference>
<dbReference type="InterPro" id="IPR036388">
    <property type="entry name" value="WH-like_DNA-bd_sf"/>
</dbReference>
<name>A0A239WUK0_9ACTN</name>
<dbReference type="eggNOG" id="COG1846">
    <property type="taxonomic scope" value="Bacteria"/>
</dbReference>
<evidence type="ECO:0000256" key="1">
    <source>
        <dbReference type="SAM" id="MobiDB-lite"/>
    </source>
</evidence>
<sequence length="180" mass="19652">MQSTPESRGNLGAEAAETDSAQSMSSPGQGTTDTVPALSAEEELIWRSWLAGTHRLASYLNEQLRLDGLDFTQYEILANLSTAPEGRLSMTTLADLVRQDRSCLVQTISRMEVDGLVSRTADPHDRRGVAASITERGQAVVEQATPHHIRAMRRILIDIVDPEDLNAVGRVMQAILTAEI</sequence>
<dbReference type="GO" id="GO:0003700">
    <property type="term" value="F:DNA-binding transcription factor activity"/>
    <property type="evidence" value="ECO:0007669"/>
    <property type="project" value="InterPro"/>
</dbReference>
<dbReference type="SMART" id="SM00347">
    <property type="entry name" value="HTH_MARR"/>
    <property type="match status" value="1"/>
</dbReference>
<dbReference type="InterPro" id="IPR039422">
    <property type="entry name" value="MarR/SlyA-like"/>
</dbReference>
<organism evidence="3 4">
    <name type="scientific">Cutibacterium granulosum</name>
    <dbReference type="NCBI Taxonomy" id="33011"/>
    <lineage>
        <taxon>Bacteria</taxon>
        <taxon>Bacillati</taxon>
        <taxon>Actinomycetota</taxon>
        <taxon>Actinomycetes</taxon>
        <taxon>Propionibacteriales</taxon>
        <taxon>Propionibacteriaceae</taxon>
        <taxon>Cutibacterium</taxon>
    </lineage>
</organism>
<feature type="region of interest" description="Disordered" evidence="1">
    <location>
        <begin position="1"/>
        <end position="35"/>
    </location>
</feature>
<dbReference type="RefSeq" id="WP_021105619.1">
    <property type="nucleotide sequence ID" value="NZ_LT906441.1"/>
</dbReference>
<dbReference type="PANTHER" id="PTHR33164">
    <property type="entry name" value="TRANSCRIPTIONAL REGULATOR, MARR FAMILY"/>
    <property type="match status" value="1"/>
</dbReference>
<gene>
    <name evidence="3" type="ORF">SAMEA4412665_01636</name>
</gene>
<dbReference type="Gene3D" id="1.10.10.10">
    <property type="entry name" value="Winged helix-like DNA-binding domain superfamily/Winged helix DNA-binding domain"/>
    <property type="match status" value="1"/>
</dbReference>
<dbReference type="InterPro" id="IPR036390">
    <property type="entry name" value="WH_DNA-bd_sf"/>
</dbReference>
<feature type="compositionally biased region" description="Polar residues" evidence="1">
    <location>
        <begin position="19"/>
        <end position="34"/>
    </location>
</feature>
<feature type="domain" description="HTH marR-type" evidence="2">
    <location>
        <begin position="42"/>
        <end position="177"/>
    </location>
</feature>
<dbReference type="Proteomes" id="UP000215332">
    <property type="component" value="Chromosome 1"/>
</dbReference>